<proteinExistence type="inferred from homology"/>
<keyword evidence="3" id="KW-0862">Zinc</keyword>
<keyword evidence="7" id="KW-1185">Reference proteome</keyword>
<dbReference type="InterPro" id="IPR007650">
    <property type="entry name" value="Zf-FLZ_dom"/>
</dbReference>
<dbReference type="PANTHER" id="PTHR46443">
    <property type="entry name" value="FCS-LIKE ZINC FINGER 8"/>
    <property type="match status" value="1"/>
</dbReference>
<comment type="similarity">
    <text evidence="1">Belongs to the FLZ family.</text>
</comment>
<dbReference type="OrthoDB" id="1902692at2759"/>
<dbReference type="GO" id="GO:0008270">
    <property type="term" value="F:zinc ion binding"/>
    <property type="evidence" value="ECO:0007669"/>
    <property type="project" value="UniProtKB-KW"/>
</dbReference>
<reference evidence="7" key="1">
    <citation type="submission" date="2013-01" db="EMBL/GenBank/DDBJ databases">
        <title>Draft Genome Sequence of a Mulberry Tree, Morus notabilis C.K. Schneid.</title>
        <authorList>
            <person name="He N."/>
            <person name="Zhao S."/>
        </authorList>
    </citation>
    <scope>NUCLEOTIDE SEQUENCE</scope>
</reference>
<feature type="zinc finger region" description="FLZ-type" evidence="4">
    <location>
        <begin position="224"/>
        <end position="268"/>
    </location>
</feature>
<evidence type="ECO:0000259" key="5">
    <source>
        <dbReference type="PROSITE" id="PS51795"/>
    </source>
</evidence>
<dbReference type="EMBL" id="KE344489">
    <property type="protein sequence ID" value="EXB63466.1"/>
    <property type="molecule type" value="Genomic_DNA"/>
</dbReference>
<accession>W9R0V4</accession>
<name>W9R0V4_9ROSA</name>
<dbReference type="Pfam" id="PF04570">
    <property type="entry name" value="zf-FLZ"/>
    <property type="match status" value="1"/>
</dbReference>
<dbReference type="AlphaFoldDB" id="W9R0V4"/>
<dbReference type="KEGG" id="mnt:21388896"/>
<protein>
    <recommendedName>
        <fullName evidence="5">FLZ-type domain-containing protein</fullName>
    </recommendedName>
</protein>
<dbReference type="PROSITE" id="PS51795">
    <property type="entry name" value="ZF_FLZ"/>
    <property type="match status" value="1"/>
</dbReference>
<keyword evidence="2" id="KW-0479">Metal-binding</keyword>
<dbReference type="InterPro" id="IPR044593">
    <property type="entry name" value="FLZ8/MARD1"/>
</dbReference>
<sequence length="275" mass="30560">MADFSSQPSPTEKPRRLISSSLFMSSPRLFTSFTSKNFSETTESVMSPTSILDSKPFSSFNLKNPFFSDTKSASDQEITTPKHRPWDKGIGLGIVDALNDEKSDQKQPNSETRMVLFGSHLKIQIPLQNSDSSDFGIKTRNSHLGFSPIEKSASGSASFGAESTPMELSEDYTCVITHGPNPKTTHIFDNCVVEESCFGVVGFSGARKEGGDDQIFYSTFRSENFLSFCCTCKKNLGQGNDIYMYRGEKAFCSHECRYEEMLLEESEDKMGFDGV</sequence>
<evidence type="ECO:0000313" key="6">
    <source>
        <dbReference type="EMBL" id="EXB63466.1"/>
    </source>
</evidence>
<evidence type="ECO:0000256" key="1">
    <source>
        <dbReference type="ARBA" id="ARBA00009374"/>
    </source>
</evidence>
<dbReference type="STRING" id="981085.W9R0V4"/>
<dbReference type="PANTHER" id="PTHR46443:SF21">
    <property type="entry name" value="FCS-LIKE ZINC FINGER 8"/>
    <property type="match status" value="1"/>
</dbReference>
<evidence type="ECO:0000313" key="7">
    <source>
        <dbReference type="Proteomes" id="UP000030645"/>
    </source>
</evidence>
<keyword evidence="3" id="KW-0863">Zinc-finger</keyword>
<feature type="domain" description="FLZ-type" evidence="5">
    <location>
        <begin position="224"/>
        <end position="268"/>
    </location>
</feature>
<evidence type="ECO:0000256" key="4">
    <source>
        <dbReference type="PROSITE-ProRule" id="PRU01131"/>
    </source>
</evidence>
<evidence type="ECO:0000256" key="2">
    <source>
        <dbReference type="ARBA" id="ARBA00022723"/>
    </source>
</evidence>
<gene>
    <name evidence="6" type="ORF">L484_005429</name>
</gene>
<evidence type="ECO:0000256" key="3">
    <source>
        <dbReference type="ARBA" id="ARBA00022771"/>
    </source>
</evidence>
<organism evidence="6 7">
    <name type="scientific">Morus notabilis</name>
    <dbReference type="NCBI Taxonomy" id="981085"/>
    <lineage>
        <taxon>Eukaryota</taxon>
        <taxon>Viridiplantae</taxon>
        <taxon>Streptophyta</taxon>
        <taxon>Embryophyta</taxon>
        <taxon>Tracheophyta</taxon>
        <taxon>Spermatophyta</taxon>
        <taxon>Magnoliopsida</taxon>
        <taxon>eudicotyledons</taxon>
        <taxon>Gunneridae</taxon>
        <taxon>Pentapetalae</taxon>
        <taxon>rosids</taxon>
        <taxon>fabids</taxon>
        <taxon>Rosales</taxon>
        <taxon>Moraceae</taxon>
        <taxon>Moreae</taxon>
        <taxon>Morus</taxon>
    </lineage>
</organism>
<dbReference type="Proteomes" id="UP000030645">
    <property type="component" value="Unassembled WGS sequence"/>
</dbReference>
<dbReference type="eggNOG" id="ENOG502QS8T">
    <property type="taxonomic scope" value="Eukaryota"/>
</dbReference>